<reference evidence="2 3" key="1">
    <citation type="submission" date="2013-07" db="EMBL/GenBank/DDBJ databases">
        <authorList>
            <person name="Weinstock G."/>
            <person name="Sodergren E."/>
            <person name="Wylie T."/>
            <person name="Fulton L."/>
            <person name="Fulton R."/>
            <person name="Fronick C."/>
            <person name="O'Laughlin M."/>
            <person name="Godfrey J."/>
            <person name="Miner T."/>
            <person name="Herter B."/>
            <person name="Appelbaum E."/>
            <person name="Cordes M."/>
            <person name="Lek S."/>
            <person name="Wollam A."/>
            <person name="Pepin K.H."/>
            <person name="Palsikar V.B."/>
            <person name="Mitreva M."/>
            <person name="Wilson R.K."/>
        </authorList>
    </citation>
    <scope>NUCLEOTIDE SEQUENCE [LARGE SCALE GENOMIC DNA]</scope>
    <source>
        <strain evidence="2 3">ATCC 14940</strain>
    </source>
</reference>
<evidence type="ECO:0000313" key="3">
    <source>
        <dbReference type="Proteomes" id="UP000016491"/>
    </source>
</evidence>
<dbReference type="Proteomes" id="UP000016491">
    <property type="component" value="Unassembled WGS sequence"/>
</dbReference>
<proteinExistence type="predicted"/>
<evidence type="ECO:0000313" key="2">
    <source>
        <dbReference type="EMBL" id="ERI74540.1"/>
    </source>
</evidence>
<feature type="non-terminal residue" evidence="2">
    <location>
        <position position="51"/>
    </location>
</feature>
<dbReference type="AlphaFoldDB" id="A0ABC9TT94"/>
<gene>
    <name evidence="2" type="ORF">CLOSYM_03891</name>
</gene>
<accession>A0ABC9TT94</accession>
<dbReference type="EMBL" id="AWSU01000318">
    <property type="protein sequence ID" value="ERI74540.1"/>
    <property type="molecule type" value="Genomic_DNA"/>
</dbReference>
<sequence length="51" mass="5290">MSGGTVNGDLVKQVRTPPQASGRGGGEGMSLSSRGSGIASWRRRYCGFVFA</sequence>
<organism evidence="2 3">
    <name type="scientific">[Clostridium] symbiosum ATCC 14940</name>
    <dbReference type="NCBI Taxonomy" id="411472"/>
    <lineage>
        <taxon>Bacteria</taxon>
        <taxon>Bacillati</taxon>
        <taxon>Bacillota</taxon>
        <taxon>Clostridia</taxon>
        <taxon>Lachnospirales</taxon>
        <taxon>Lachnospiraceae</taxon>
        <taxon>Otoolea</taxon>
    </lineage>
</organism>
<name>A0ABC9TT94_CLOSY</name>
<evidence type="ECO:0000256" key="1">
    <source>
        <dbReference type="SAM" id="MobiDB-lite"/>
    </source>
</evidence>
<comment type="caution">
    <text evidence="2">The sequence shown here is derived from an EMBL/GenBank/DDBJ whole genome shotgun (WGS) entry which is preliminary data.</text>
</comment>
<feature type="region of interest" description="Disordered" evidence="1">
    <location>
        <begin position="1"/>
        <end position="38"/>
    </location>
</feature>
<protein>
    <submittedName>
        <fullName evidence="2">Uncharacterized protein</fullName>
    </submittedName>
</protein>